<evidence type="ECO:0008006" key="4">
    <source>
        <dbReference type="Google" id="ProtNLM"/>
    </source>
</evidence>
<feature type="region of interest" description="Disordered" evidence="1">
    <location>
        <begin position="121"/>
        <end position="148"/>
    </location>
</feature>
<dbReference type="AlphaFoldDB" id="A0ABD5EE28"/>
<evidence type="ECO:0000256" key="1">
    <source>
        <dbReference type="SAM" id="MobiDB-lite"/>
    </source>
</evidence>
<gene>
    <name evidence="2" type="ORF">RM574_25535</name>
</gene>
<evidence type="ECO:0000313" key="2">
    <source>
        <dbReference type="EMBL" id="MDT0418847.1"/>
    </source>
</evidence>
<evidence type="ECO:0000313" key="3">
    <source>
        <dbReference type="Proteomes" id="UP001183607"/>
    </source>
</evidence>
<name>A0ABD5EE28_9ACTN</name>
<comment type="caution">
    <text evidence="2">The sequence shown here is derived from an EMBL/GenBank/DDBJ whole genome shotgun (WGS) entry which is preliminary data.</text>
</comment>
<dbReference type="EMBL" id="JAVRER010000056">
    <property type="protein sequence ID" value="MDT0418847.1"/>
    <property type="molecule type" value="Genomic_DNA"/>
</dbReference>
<accession>A0ABD5EE28</accession>
<dbReference type="RefSeq" id="WP_311677571.1">
    <property type="nucleotide sequence ID" value="NZ_JAVRER010000056.1"/>
</dbReference>
<sequence length="327" mass="35035">MIRADRQHLVLTLADVAARRGVALQTLLNSGAHRTPDFPAPLTTGRTKLYDADQIDAHLDGRPVPPLPEGERDDDLLDRQEAAALRGMTPQQWDTRRKTPSVREHQVLVHGVEHWPRHVVRDHAPARRGAAPGSGRGGRPRGAGDQIPRDVLPARVGELLDADPALTAARVTEVLGVHRDTATAALLDLRARRMADLMEHQDLAADRAAAALGYPPAQTRRARVRAAAVLRGRAARPYLARVAQALHARGWAATEAPPAVQHPEDAECVAVLLLEPAAPAPALVWCEQRGWSTATSRRHPLSSPGARVLTADPAAPPAALLDALGGA</sequence>
<reference evidence="3" key="1">
    <citation type="submission" date="2023-07" db="EMBL/GenBank/DDBJ databases">
        <title>30 novel species of actinomycetes from the DSMZ collection.</title>
        <authorList>
            <person name="Nouioui I."/>
        </authorList>
    </citation>
    <scope>NUCLEOTIDE SEQUENCE [LARGE SCALE GENOMIC DNA]</scope>
    <source>
        <strain evidence="3">DSM 41982</strain>
    </source>
</reference>
<feature type="compositionally biased region" description="Gly residues" evidence="1">
    <location>
        <begin position="132"/>
        <end position="141"/>
    </location>
</feature>
<dbReference type="Proteomes" id="UP001183607">
    <property type="component" value="Unassembled WGS sequence"/>
</dbReference>
<protein>
    <recommendedName>
        <fullName evidence="4">Transcriptional regulator</fullName>
    </recommendedName>
</protein>
<proteinExistence type="predicted"/>
<organism evidence="2 3">
    <name type="scientific">Streptomyces evansiae</name>
    <dbReference type="NCBI Taxonomy" id="3075535"/>
    <lineage>
        <taxon>Bacteria</taxon>
        <taxon>Bacillati</taxon>
        <taxon>Actinomycetota</taxon>
        <taxon>Actinomycetes</taxon>
        <taxon>Kitasatosporales</taxon>
        <taxon>Streptomycetaceae</taxon>
        <taxon>Streptomyces</taxon>
    </lineage>
</organism>